<protein>
    <submittedName>
        <fullName evidence="4">FAD dependent oxidoreductase</fullName>
    </submittedName>
</protein>
<reference evidence="4 5" key="1">
    <citation type="journal article" date="2010" name="Stand. Genomic Sci.">
        <title>Complete genome sequence of Cellulomonas flavigena type strain (134).</title>
        <authorList>
            <person name="Abt B."/>
            <person name="Foster B."/>
            <person name="Lapidus A."/>
            <person name="Clum A."/>
            <person name="Sun H."/>
            <person name="Pukall R."/>
            <person name="Lucas S."/>
            <person name="Glavina Del Rio T."/>
            <person name="Nolan M."/>
            <person name="Tice H."/>
            <person name="Cheng J.F."/>
            <person name="Pitluck S."/>
            <person name="Liolios K."/>
            <person name="Ivanova N."/>
            <person name="Mavromatis K."/>
            <person name="Ovchinnikova G."/>
            <person name="Pati A."/>
            <person name="Goodwin L."/>
            <person name="Chen A."/>
            <person name="Palaniappan K."/>
            <person name="Land M."/>
            <person name="Hauser L."/>
            <person name="Chang Y.J."/>
            <person name="Jeffries C.D."/>
            <person name="Rohde M."/>
            <person name="Goker M."/>
            <person name="Woyke T."/>
            <person name="Bristow J."/>
            <person name="Eisen J.A."/>
            <person name="Markowitz V."/>
            <person name="Hugenholtz P."/>
            <person name="Kyrpides N.C."/>
            <person name="Klenk H.P."/>
        </authorList>
    </citation>
    <scope>NUCLEOTIDE SEQUENCE [LARGE SCALE GENOMIC DNA]</scope>
    <source>
        <strain evidence="5">ATCC 482 / DSM 20109 / BCRC 11376 / JCM 18109 / NBRC 3775 / NCIMB 8073 / NRS 134</strain>
    </source>
</reference>
<dbReference type="AlphaFoldDB" id="D5UI03"/>
<evidence type="ECO:0000256" key="1">
    <source>
        <dbReference type="ARBA" id="ARBA00023002"/>
    </source>
</evidence>
<gene>
    <name evidence="4" type="ordered locus">Cfla_0513</name>
</gene>
<dbReference type="KEGG" id="cfl:Cfla_0513"/>
<organism evidence="4 5">
    <name type="scientific">Cellulomonas flavigena (strain ATCC 482 / DSM 20109 / BCRC 11376 / JCM 18109 / NBRC 3775 / NCIMB 8073 / NRS 134)</name>
    <dbReference type="NCBI Taxonomy" id="446466"/>
    <lineage>
        <taxon>Bacteria</taxon>
        <taxon>Bacillati</taxon>
        <taxon>Actinomycetota</taxon>
        <taxon>Actinomycetes</taxon>
        <taxon>Micrococcales</taxon>
        <taxon>Cellulomonadaceae</taxon>
        <taxon>Cellulomonas</taxon>
    </lineage>
</organism>
<comment type="similarity">
    <text evidence="2">Belongs to the flavin-dependent halogenase family. Bacterial tryptophan halogenase subfamily.</text>
</comment>
<dbReference type="InterPro" id="IPR050816">
    <property type="entry name" value="Flavin-dep_Halogenase_NPB"/>
</dbReference>
<evidence type="ECO:0000259" key="3">
    <source>
        <dbReference type="Pfam" id="PF01494"/>
    </source>
</evidence>
<dbReference type="Gene3D" id="3.50.50.60">
    <property type="entry name" value="FAD/NAD(P)-binding domain"/>
    <property type="match status" value="1"/>
</dbReference>
<sequence length="472" mass="49804">MDRTGAQDQDVVIVGASVAGLLTAAALARAGRRVTLLDRDDLPDAPEPRAGVPQGRQPHLLLHRGLRAIEELLPGFGARLRAAGAVPVDTGELAWLSPVGWAPSCPQLGILLATRPLIEHALRESVAPLPGVRVVGGVRVTGLRRGGAGEPRWWVDAVPAGWSDGQEPTPEARGADVVVDASGRATRLPRWLAALEVPEAPVEALDAHVGYSTVRVRVPRGRVVAPGVVILAAPGLTGGLALPAEEDLWTVTGFGAGELRPPRDLPALREFLEGVRDDALARVLAAGEVDGDVAAHRQTGNVRHHYERVGPWPDGLLVVGDALCAFNPVYGQGMTVAAMMAQAVRDADARGPLTAPGAAGRLVRACSRVAEGPWQLATSADRALLGEGPPSNPVARLMGRWIDELERMSKHGDLRAQTTLARMFQLVGSPVSLFHPLLVTAAVRTRVRGYGPLAPRPAILREEVGAPVVDER</sequence>
<dbReference type="Pfam" id="PF01494">
    <property type="entry name" value="FAD_binding_3"/>
    <property type="match status" value="1"/>
</dbReference>
<dbReference type="PANTHER" id="PTHR43747">
    <property type="entry name" value="FAD-BINDING PROTEIN"/>
    <property type="match status" value="1"/>
</dbReference>
<dbReference type="RefSeq" id="WP_013115761.1">
    <property type="nucleotide sequence ID" value="NC_014151.1"/>
</dbReference>
<feature type="domain" description="FAD-binding" evidence="3">
    <location>
        <begin position="9"/>
        <end position="67"/>
    </location>
</feature>
<keyword evidence="1" id="KW-0560">Oxidoreductase</keyword>
<accession>D5UI03</accession>
<keyword evidence="5" id="KW-1185">Reference proteome</keyword>
<proteinExistence type="inferred from homology"/>
<dbReference type="InterPro" id="IPR036188">
    <property type="entry name" value="FAD/NAD-bd_sf"/>
</dbReference>
<dbReference type="SUPFAM" id="SSF51905">
    <property type="entry name" value="FAD/NAD(P)-binding domain"/>
    <property type="match status" value="1"/>
</dbReference>
<evidence type="ECO:0000256" key="2">
    <source>
        <dbReference type="ARBA" id="ARBA00038396"/>
    </source>
</evidence>
<dbReference type="GO" id="GO:0016491">
    <property type="term" value="F:oxidoreductase activity"/>
    <property type="evidence" value="ECO:0007669"/>
    <property type="project" value="UniProtKB-KW"/>
</dbReference>
<dbReference type="PANTHER" id="PTHR43747:SF5">
    <property type="entry name" value="FAD-BINDING DOMAIN-CONTAINING PROTEIN"/>
    <property type="match status" value="1"/>
</dbReference>
<dbReference type="PRINTS" id="PR00420">
    <property type="entry name" value="RNGMNOXGNASE"/>
</dbReference>
<dbReference type="InterPro" id="IPR002938">
    <property type="entry name" value="FAD-bd"/>
</dbReference>
<dbReference type="EMBL" id="CP001964">
    <property type="protein sequence ID" value="ADG73427.1"/>
    <property type="molecule type" value="Genomic_DNA"/>
</dbReference>
<dbReference type="eggNOG" id="COG0654">
    <property type="taxonomic scope" value="Bacteria"/>
</dbReference>
<dbReference type="STRING" id="446466.Cfla_0513"/>
<name>D5UI03_CELFN</name>
<dbReference type="GO" id="GO:0071949">
    <property type="term" value="F:FAD binding"/>
    <property type="evidence" value="ECO:0007669"/>
    <property type="project" value="InterPro"/>
</dbReference>
<dbReference type="Proteomes" id="UP000000849">
    <property type="component" value="Chromosome"/>
</dbReference>
<dbReference type="HOGENOM" id="CLU_028028_2_0_11"/>
<evidence type="ECO:0000313" key="4">
    <source>
        <dbReference type="EMBL" id="ADG73427.1"/>
    </source>
</evidence>
<evidence type="ECO:0000313" key="5">
    <source>
        <dbReference type="Proteomes" id="UP000000849"/>
    </source>
</evidence>
<dbReference type="OrthoDB" id="9790035at2"/>